<dbReference type="AlphaFoldDB" id="A0A2G8LJ86"/>
<evidence type="ECO:0000313" key="1">
    <source>
        <dbReference type="EMBL" id="PIK60301.1"/>
    </source>
</evidence>
<keyword evidence="2" id="KW-1185">Reference proteome</keyword>
<dbReference type="Proteomes" id="UP000230750">
    <property type="component" value="Unassembled WGS sequence"/>
</dbReference>
<protein>
    <submittedName>
        <fullName evidence="1">Uncharacterized protein</fullName>
    </submittedName>
</protein>
<evidence type="ECO:0000313" key="2">
    <source>
        <dbReference type="Proteomes" id="UP000230750"/>
    </source>
</evidence>
<comment type="caution">
    <text evidence="1">The sequence shown here is derived from an EMBL/GenBank/DDBJ whole genome shotgun (WGS) entry which is preliminary data.</text>
</comment>
<dbReference type="OrthoDB" id="10672369at2759"/>
<proteinExistence type="predicted"/>
<sequence>MATRCGTWTCSILAVWQSLDLTAEKDTFIDLFMFNINPDSQEKPLLLTSEPYFSEEFTEFGSQWRSVCLLDDRLFLTCCKDTISLYDSSNGGLVKQGKFNGEASCMTTRDGLVYVGLESNEVIVLDARELRIKKTITLKGLEEETGPDITVSNNKLFICTAVWESFNV</sequence>
<gene>
    <name evidence="1" type="ORF">BSL78_02797</name>
</gene>
<dbReference type="EMBL" id="MRZV01000061">
    <property type="protein sequence ID" value="PIK60301.1"/>
    <property type="molecule type" value="Genomic_DNA"/>
</dbReference>
<accession>A0A2G8LJ86</accession>
<dbReference type="Gene3D" id="2.130.10.10">
    <property type="entry name" value="YVTN repeat-like/Quinoprotein amine dehydrogenase"/>
    <property type="match status" value="1"/>
</dbReference>
<name>A0A2G8LJ86_STIJA</name>
<reference evidence="1 2" key="1">
    <citation type="journal article" date="2017" name="PLoS Biol.">
        <title>The sea cucumber genome provides insights into morphological evolution and visceral regeneration.</title>
        <authorList>
            <person name="Zhang X."/>
            <person name="Sun L."/>
            <person name="Yuan J."/>
            <person name="Sun Y."/>
            <person name="Gao Y."/>
            <person name="Zhang L."/>
            <person name="Li S."/>
            <person name="Dai H."/>
            <person name="Hamel J.F."/>
            <person name="Liu C."/>
            <person name="Yu Y."/>
            <person name="Liu S."/>
            <person name="Lin W."/>
            <person name="Guo K."/>
            <person name="Jin S."/>
            <person name="Xu P."/>
            <person name="Storey K.B."/>
            <person name="Huan P."/>
            <person name="Zhang T."/>
            <person name="Zhou Y."/>
            <person name="Zhang J."/>
            <person name="Lin C."/>
            <person name="Li X."/>
            <person name="Xing L."/>
            <person name="Huo D."/>
            <person name="Sun M."/>
            <person name="Wang L."/>
            <person name="Mercier A."/>
            <person name="Li F."/>
            <person name="Yang H."/>
            <person name="Xiang J."/>
        </authorList>
    </citation>
    <scope>NUCLEOTIDE SEQUENCE [LARGE SCALE GENOMIC DNA]</scope>
    <source>
        <strain evidence="1">Shaxun</strain>
        <tissue evidence="1">Muscle</tissue>
    </source>
</reference>
<organism evidence="1 2">
    <name type="scientific">Stichopus japonicus</name>
    <name type="common">Sea cucumber</name>
    <dbReference type="NCBI Taxonomy" id="307972"/>
    <lineage>
        <taxon>Eukaryota</taxon>
        <taxon>Metazoa</taxon>
        <taxon>Echinodermata</taxon>
        <taxon>Eleutherozoa</taxon>
        <taxon>Echinozoa</taxon>
        <taxon>Holothuroidea</taxon>
        <taxon>Aspidochirotacea</taxon>
        <taxon>Aspidochirotida</taxon>
        <taxon>Stichopodidae</taxon>
        <taxon>Apostichopus</taxon>
    </lineage>
</organism>
<dbReference type="InterPro" id="IPR036322">
    <property type="entry name" value="WD40_repeat_dom_sf"/>
</dbReference>
<dbReference type="InterPro" id="IPR015943">
    <property type="entry name" value="WD40/YVTN_repeat-like_dom_sf"/>
</dbReference>
<dbReference type="SUPFAM" id="SSF50978">
    <property type="entry name" value="WD40 repeat-like"/>
    <property type="match status" value="1"/>
</dbReference>